<evidence type="ECO:0000313" key="5">
    <source>
        <dbReference type="Proteomes" id="UP000005408"/>
    </source>
</evidence>
<dbReference type="SMART" id="SM00355">
    <property type="entry name" value="ZnF_C2H2"/>
    <property type="match status" value="3"/>
</dbReference>
<organism evidence="4 5">
    <name type="scientific">Magallana gigas</name>
    <name type="common">Pacific oyster</name>
    <name type="synonym">Crassostrea gigas</name>
    <dbReference type="NCBI Taxonomy" id="29159"/>
    <lineage>
        <taxon>Eukaryota</taxon>
        <taxon>Metazoa</taxon>
        <taxon>Spiralia</taxon>
        <taxon>Lophotrochozoa</taxon>
        <taxon>Mollusca</taxon>
        <taxon>Bivalvia</taxon>
        <taxon>Autobranchia</taxon>
        <taxon>Pteriomorphia</taxon>
        <taxon>Ostreida</taxon>
        <taxon>Ostreoidea</taxon>
        <taxon>Ostreidae</taxon>
        <taxon>Magallana</taxon>
    </lineage>
</organism>
<feature type="compositionally biased region" description="Low complexity" evidence="2">
    <location>
        <begin position="26"/>
        <end position="36"/>
    </location>
</feature>
<dbReference type="PROSITE" id="PS00028">
    <property type="entry name" value="ZINC_FINGER_C2H2_1"/>
    <property type="match status" value="2"/>
</dbReference>
<keyword evidence="5" id="KW-1185">Reference proteome</keyword>
<feature type="region of interest" description="Disordered" evidence="2">
    <location>
        <begin position="85"/>
        <end position="118"/>
    </location>
</feature>
<dbReference type="InterPro" id="IPR013087">
    <property type="entry name" value="Znf_C2H2_type"/>
</dbReference>
<sequence length="297" mass="33031">PSTVRHMEDSNKYMSSTTARENIVRSSPLSSSPPKSVQKQRIGTEDIHRSFALGSAVAAASDHGPFSIPSSSSYKSADVTHNLYEKTHNSDTNSTNRVSSNKSAEEQSRPAPSPEPIIVKLEDETTESESIELYIQNPSNDSFSQDPGGDSLGEFDPDLSNDDSMSMEHGQPNSTMDDQSQGIHSSLVVVTQEASVFPIGMPITSNKASSFYCKHCSEWFDCELDLVQHLQAVERLNVCRVCRVCGKYFRSANGHKYHMLMNHNTNKSNFRCQICGRFCQGASFLRKHMRTHDKVKE</sequence>
<feature type="compositionally biased region" description="Polar residues" evidence="2">
    <location>
        <begin position="90"/>
        <end position="102"/>
    </location>
</feature>
<dbReference type="PROSITE" id="PS50157">
    <property type="entry name" value="ZINC_FINGER_C2H2_2"/>
    <property type="match status" value="2"/>
</dbReference>
<evidence type="ECO:0000313" key="4">
    <source>
        <dbReference type="EnsemblMetazoa" id="G4194.13:cds"/>
    </source>
</evidence>
<keyword evidence="1" id="KW-0862">Zinc</keyword>
<feature type="compositionally biased region" description="Polar residues" evidence="2">
    <location>
        <begin position="171"/>
        <end position="181"/>
    </location>
</feature>
<dbReference type="Gene3D" id="3.30.160.60">
    <property type="entry name" value="Classic Zinc Finger"/>
    <property type="match status" value="1"/>
</dbReference>
<evidence type="ECO:0000256" key="2">
    <source>
        <dbReference type="SAM" id="MobiDB-lite"/>
    </source>
</evidence>
<feature type="domain" description="C2H2-type" evidence="3">
    <location>
        <begin position="240"/>
        <end position="268"/>
    </location>
</feature>
<feature type="region of interest" description="Disordered" evidence="2">
    <location>
        <begin position="137"/>
        <end position="181"/>
    </location>
</feature>
<dbReference type="AlphaFoldDB" id="A0A8W8N3J8"/>
<reference evidence="4" key="1">
    <citation type="submission" date="2022-08" db="UniProtKB">
        <authorList>
            <consortium name="EnsemblMetazoa"/>
        </authorList>
    </citation>
    <scope>IDENTIFICATION</scope>
    <source>
        <strain evidence="4">05x7-T-G4-1.051#20</strain>
    </source>
</reference>
<dbReference type="GO" id="GO:0008270">
    <property type="term" value="F:zinc ion binding"/>
    <property type="evidence" value="ECO:0007669"/>
    <property type="project" value="UniProtKB-KW"/>
</dbReference>
<proteinExistence type="predicted"/>
<keyword evidence="1" id="KW-0863">Zinc-finger</keyword>
<dbReference type="EnsemblMetazoa" id="G4194.13">
    <property type="protein sequence ID" value="G4194.13:cds"/>
    <property type="gene ID" value="G4194"/>
</dbReference>
<evidence type="ECO:0000259" key="3">
    <source>
        <dbReference type="PROSITE" id="PS50157"/>
    </source>
</evidence>
<feature type="region of interest" description="Disordered" evidence="2">
    <location>
        <begin position="1"/>
        <end position="44"/>
    </location>
</feature>
<keyword evidence="1" id="KW-0479">Metal-binding</keyword>
<name>A0A8W8N3J8_MAGGI</name>
<dbReference type="InterPro" id="IPR036236">
    <property type="entry name" value="Znf_C2H2_sf"/>
</dbReference>
<evidence type="ECO:0000256" key="1">
    <source>
        <dbReference type="PROSITE-ProRule" id="PRU00042"/>
    </source>
</evidence>
<feature type="region of interest" description="Disordered" evidence="2">
    <location>
        <begin position="61"/>
        <end position="80"/>
    </location>
</feature>
<feature type="compositionally biased region" description="Basic and acidic residues" evidence="2">
    <location>
        <begin position="1"/>
        <end position="11"/>
    </location>
</feature>
<protein>
    <recommendedName>
        <fullName evidence="3">C2H2-type domain-containing protein</fullName>
    </recommendedName>
</protein>
<dbReference type="SUPFAM" id="SSF57667">
    <property type="entry name" value="beta-beta-alpha zinc fingers"/>
    <property type="match status" value="1"/>
</dbReference>
<feature type="compositionally biased region" description="Low complexity" evidence="2">
    <location>
        <begin position="67"/>
        <end position="76"/>
    </location>
</feature>
<accession>A0A8W8N3J8</accession>
<feature type="domain" description="C2H2-type" evidence="3">
    <location>
        <begin position="270"/>
        <end position="297"/>
    </location>
</feature>
<dbReference type="Proteomes" id="UP000005408">
    <property type="component" value="Unassembled WGS sequence"/>
</dbReference>